<dbReference type="GO" id="GO:0005829">
    <property type="term" value="C:cytosol"/>
    <property type="evidence" value="ECO:0007669"/>
    <property type="project" value="GOC"/>
</dbReference>
<reference evidence="4" key="1">
    <citation type="journal article" date="2023" name="Proc. Natl. Acad. Sci. U.S.A.">
        <title>Genomic and structural basis for evolution of tropane alkaloid biosynthesis.</title>
        <authorList>
            <person name="Wanga Y.-J."/>
            <person name="Taina T."/>
            <person name="Yua J.-Y."/>
            <person name="Lia J."/>
            <person name="Xua B."/>
            <person name="Chenc J."/>
            <person name="D'Auriad J.C."/>
            <person name="Huanga J.-P."/>
            <person name="Huanga S.-X."/>
        </authorList>
    </citation>
    <scope>NUCLEOTIDE SEQUENCE [LARGE SCALE GENOMIC DNA]</scope>
    <source>
        <strain evidence="4">cv. KIB-2019</strain>
    </source>
</reference>
<evidence type="ECO:0000313" key="4">
    <source>
        <dbReference type="Proteomes" id="UP001152561"/>
    </source>
</evidence>
<accession>A0A9Q1MF86</accession>
<organism evidence="3 4">
    <name type="scientific">Anisodus acutangulus</name>
    <dbReference type="NCBI Taxonomy" id="402998"/>
    <lineage>
        <taxon>Eukaryota</taxon>
        <taxon>Viridiplantae</taxon>
        <taxon>Streptophyta</taxon>
        <taxon>Embryophyta</taxon>
        <taxon>Tracheophyta</taxon>
        <taxon>Spermatophyta</taxon>
        <taxon>Magnoliopsida</taxon>
        <taxon>eudicotyledons</taxon>
        <taxon>Gunneridae</taxon>
        <taxon>Pentapetalae</taxon>
        <taxon>asterids</taxon>
        <taxon>lamiids</taxon>
        <taxon>Solanales</taxon>
        <taxon>Solanaceae</taxon>
        <taxon>Solanoideae</taxon>
        <taxon>Hyoscyameae</taxon>
        <taxon>Anisodus</taxon>
    </lineage>
</organism>
<keyword evidence="4" id="KW-1185">Reference proteome</keyword>
<dbReference type="InterPro" id="IPR014812">
    <property type="entry name" value="Vps51"/>
</dbReference>
<dbReference type="PANTHER" id="PTHR15954">
    <property type="entry name" value="VACUOLAR PROTEIN SORTING-ASSOCIATED PROTEIN 51 HOMOLOG"/>
    <property type="match status" value="1"/>
</dbReference>
<evidence type="ECO:0000313" key="3">
    <source>
        <dbReference type="EMBL" id="KAJ8558506.1"/>
    </source>
</evidence>
<dbReference type="GO" id="GO:0016020">
    <property type="term" value="C:membrane"/>
    <property type="evidence" value="ECO:0007669"/>
    <property type="project" value="TreeGrafter"/>
</dbReference>
<keyword evidence="2" id="KW-0445">Lipid transport</keyword>
<sequence>MLRIIWTDVLLMDQVLPEAGLHGFTMEAAHVAVKQYVASRFSHLLLDISAGAVVKVDNQMEGIEEENSLQATLEASKKALVQGGFPSTFDEKLELLSKLRDLVIDWIQEGFQDFFRKLNEHFLLLSGKKYPAGQDLSFREGIQGDKILPGLVLVLSQFSVFVEQNAIPRITEEIASSFSGGGSRGYENGPAFVPAEICCTFRAAGEKFLQHVCTIYSEHLLSLTDAQHHYLFQYPLPSIAAEPRRPMNISKSIHTSAYGKT</sequence>
<dbReference type="EMBL" id="JAJAGQ010000007">
    <property type="protein sequence ID" value="KAJ8558506.1"/>
    <property type="molecule type" value="Genomic_DNA"/>
</dbReference>
<evidence type="ECO:0000256" key="1">
    <source>
        <dbReference type="ARBA" id="ARBA00006080"/>
    </source>
</evidence>
<dbReference type="GO" id="GO:0042147">
    <property type="term" value="P:retrograde transport, endosome to Golgi"/>
    <property type="evidence" value="ECO:0007669"/>
    <property type="project" value="UniProtKB-UniRule"/>
</dbReference>
<dbReference type="AlphaFoldDB" id="A0A9Q1MF86"/>
<dbReference type="GO" id="GO:0006869">
    <property type="term" value="P:lipid transport"/>
    <property type="evidence" value="ECO:0007669"/>
    <property type="project" value="UniProtKB-UniRule"/>
</dbReference>
<dbReference type="GO" id="GO:0007030">
    <property type="term" value="P:Golgi organization"/>
    <property type="evidence" value="ECO:0007669"/>
    <property type="project" value="UniProtKB-UniRule"/>
</dbReference>
<comment type="subunit">
    <text evidence="2">Component of the Golgi-associated retrograde protein (GARP) complex.</text>
</comment>
<comment type="caution">
    <text evidence="3">The sequence shown here is derived from an EMBL/GenBank/DDBJ whole genome shotgun (WGS) entry which is preliminary data.</text>
</comment>
<keyword evidence="2" id="KW-0813">Transport</keyword>
<dbReference type="GO" id="GO:0007041">
    <property type="term" value="P:lysosomal transport"/>
    <property type="evidence" value="ECO:0007669"/>
    <property type="project" value="TreeGrafter"/>
</dbReference>
<name>A0A9Q1MF86_9SOLA</name>
<dbReference type="PANTHER" id="PTHR15954:SF4">
    <property type="entry name" value="VACUOLAR PROTEIN SORTING-ASSOCIATED PROTEIN 51 HOMOLOG"/>
    <property type="match status" value="1"/>
</dbReference>
<comment type="subcellular location">
    <subcellularLocation>
        <location evidence="2">Golgi apparatus</location>
        <location evidence="2">trans-Golgi network</location>
    </subcellularLocation>
</comment>
<dbReference type="Proteomes" id="UP001152561">
    <property type="component" value="Unassembled WGS sequence"/>
</dbReference>
<dbReference type="GO" id="GO:0015031">
    <property type="term" value="P:protein transport"/>
    <property type="evidence" value="ECO:0007669"/>
    <property type="project" value="UniProtKB-UniRule"/>
</dbReference>
<dbReference type="GO" id="GO:0000938">
    <property type="term" value="C:GARP complex"/>
    <property type="evidence" value="ECO:0007669"/>
    <property type="project" value="UniProtKB-UniRule"/>
</dbReference>
<protein>
    <recommendedName>
        <fullName evidence="2">Vacuolar protein sorting-associated protein 51 homolog</fullName>
    </recommendedName>
</protein>
<dbReference type="GO" id="GO:0048193">
    <property type="term" value="P:Golgi vesicle transport"/>
    <property type="evidence" value="ECO:0007669"/>
    <property type="project" value="TreeGrafter"/>
</dbReference>
<dbReference type="OrthoDB" id="203678at2759"/>
<gene>
    <name evidence="3" type="ORF">K7X08_034035</name>
</gene>
<keyword evidence="2" id="KW-0333">Golgi apparatus</keyword>
<comment type="similarity">
    <text evidence="1 2">Belongs to the VPS51 family.</text>
</comment>
<proteinExistence type="inferred from homology"/>
<evidence type="ECO:0000256" key="2">
    <source>
        <dbReference type="RuleBase" id="RU368010"/>
    </source>
</evidence>
<comment type="function">
    <text evidence="2">Acts as component of the GARP complex that is involved in retrograde transport from early and late endosomes to the trans-Golgi network (TGN).</text>
</comment>
<keyword evidence="2" id="KW-0653">Protein transport</keyword>
<dbReference type="GO" id="GO:0032456">
    <property type="term" value="P:endocytic recycling"/>
    <property type="evidence" value="ECO:0007669"/>
    <property type="project" value="TreeGrafter"/>
</dbReference>
<dbReference type="GO" id="GO:1990745">
    <property type="term" value="C:EARP complex"/>
    <property type="evidence" value="ECO:0007669"/>
    <property type="project" value="TreeGrafter"/>
</dbReference>